<dbReference type="EC" id="3.7.1.3" evidence="4 5"/>
<feature type="binding site" evidence="4">
    <location>
        <position position="227"/>
    </location>
    <ligand>
        <name>pyridoxal 5'-phosphate</name>
        <dbReference type="ChEBI" id="CHEBI:597326"/>
    </ligand>
</feature>
<feature type="binding site" evidence="4">
    <location>
        <begin position="130"/>
        <end position="133"/>
    </location>
    <ligand>
        <name>pyridoxal 5'-phosphate</name>
        <dbReference type="ChEBI" id="CHEBI:597326"/>
    </ligand>
</feature>
<dbReference type="Gene3D" id="3.90.1150.10">
    <property type="entry name" value="Aspartate Aminotransferase, domain 1"/>
    <property type="match status" value="1"/>
</dbReference>
<feature type="binding site" evidence="4">
    <location>
        <position position="202"/>
    </location>
    <ligand>
        <name>pyridoxal 5'-phosphate</name>
        <dbReference type="ChEBI" id="CHEBI:597326"/>
    </ligand>
</feature>
<dbReference type="NCBIfam" id="TIGR01814">
    <property type="entry name" value="kynureninase"/>
    <property type="match status" value="1"/>
</dbReference>
<keyword evidence="1 4" id="KW-0662">Pyridine nucleotide biosynthesis</keyword>
<comment type="cofactor">
    <cofactor evidence="4 6">
        <name>pyridoxal 5'-phosphate</name>
        <dbReference type="ChEBI" id="CHEBI:597326"/>
    </cofactor>
</comment>
<feature type="binding site" evidence="4">
    <location>
        <position position="205"/>
    </location>
    <ligand>
        <name>pyridoxal 5'-phosphate</name>
        <dbReference type="ChEBI" id="CHEBI:597326"/>
    </ligand>
</feature>
<dbReference type="Pfam" id="PF22580">
    <property type="entry name" value="KYNU_C"/>
    <property type="match status" value="1"/>
</dbReference>
<dbReference type="RefSeq" id="WP_289365393.1">
    <property type="nucleotide sequence ID" value="NZ_JAUCBP010000007.1"/>
</dbReference>
<comment type="pathway">
    <text evidence="4 6">Cofactor biosynthesis; NAD(+) biosynthesis; quinolinate from L-kynurenine: step 2/3.</text>
</comment>
<keyword evidence="8" id="KW-1185">Reference proteome</keyword>
<keyword evidence="2 4" id="KW-0378">Hydrolase</keyword>
<comment type="catalytic activity">
    <reaction evidence="6">
        <text>3-hydroxy-L-kynurenine + H2O = 3-hydroxyanthranilate + L-alanine + H(+)</text>
        <dbReference type="Rhea" id="RHEA:25143"/>
        <dbReference type="ChEBI" id="CHEBI:15377"/>
        <dbReference type="ChEBI" id="CHEBI:15378"/>
        <dbReference type="ChEBI" id="CHEBI:36559"/>
        <dbReference type="ChEBI" id="CHEBI:57972"/>
        <dbReference type="ChEBI" id="CHEBI:58125"/>
        <dbReference type="EC" id="3.7.1.3"/>
    </reaction>
</comment>
<name>A0ABT7SY06_9ALTE</name>
<feature type="binding site" evidence="4">
    <location>
        <position position="283"/>
    </location>
    <ligand>
        <name>pyridoxal 5'-phosphate</name>
        <dbReference type="ChEBI" id="CHEBI:597326"/>
    </ligand>
</feature>
<evidence type="ECO:0000256" key="6">
    <source>
        <dbReference type="PIRNR" id="PIRNR038800"/>
    </source>
</evidence>
<comment type="subunit">
    <text evidence="4 6">Homodimer.</text>
</comment>
<dbReference type="GO" id="GO:0030429">
    <property type="term" value="F:kynureninase activity"/>
    <property type="evidence" value="ECO:0007669"/>
    <property type="project" value="UniProtKB-EC"/>
</dbReference>
<sequence>MNNVFATAFEQANQRDDADQLSHFKQRFDLPEDMVYLDGNSLGPLTIAAKERAYTVVEQQWGKDLITSWNRHDWINLPIITGEKIAPLIGAAAGQVICCDSISVNLFKLLSAALNMRPDRHAVLTTMDNFPTDRYVAEGLNQLNRAHPIELRSTSEANIYEAINEDIAVVMLTQVNFRTGNRLDVKTITQRAHDKGCLIIWDLAHSAGVIPVELDDNQVDFAVGCGYKYLNGGPGAPAFVYVAQRHQEQYRQPLQGWMGHTQPFSFDPRYQPAASIKSNLVGTPSVISMSVMDAALDIFADVEISALETKALALTQWFHTLLERAEMNKVFSVSEYFDARHSGAQLALRHENAYAICQAWIASGVIADFRAPDILRVGFSPLFLSFSDLVSAVEKLSAIMEAAEYLQPQFNEVHTVT</sequence>
<evidence type="ECO:0000256" key="1">
    <source>
        <dbReference type="ARBA" id="ARBA00022642"/>
    </source>
</evidence>
<dbReference type="Proteomes" id="UP001234343">
    <property type="component" value="Unassembled WGS sequence"/>
</dbReference>
<feature type="binding site" evidence="4">
    <location>
        <position position="173"/>
    </location>
    <ligand>
        <name>pyridoxal 5'-phosphate</name>
        <dbReference type="ChEBI" id="CHEBI:597326"/>
    </ligand>
</feature>
<feature type="binding site" evidence="4">
    <location>
        <position position="257"/>
    </location>
    <ligand>
        <name>pyridoxal 5'-phosphate</name>
        <dbReference type="ChEBI" id="CHEBI:597326"/>
    </ligand>
</feature>
<evidence type="ECO:0000313" key="7">
    <source>
        <dbReference type="EMBL" id="MDM7861068.1"/>
    </source>
</evidence>
<gene>
    <name evidence="4 7" type="primary">kynU</name>
    <name evidence="7" type="ORF">QTP81_10715</name>
</gene>
<comment type="function">
    <text evidence="4 6">Catalyzes the cleavage of L-kynurenine (L-Kyn) and L-3-hydroxykynurenine (L-3OHKyn) into anthranilic acid (AA) and 3-hydroxyanthranilic acid (3-OHAA), respectively.</text>
</comment>
<dbReference type="HAMAP" id="MF_01970">
    <property type="entry name" value="Kynureninase"/>
    <property type="match status" value="1"/>
</dbReference>
<dbReference type="SUPFAM" id="SSF53383">
    <property type="entry name" value="PLP-dependent transferases"/>
    <property type="match status" value="1"/>
</dbReference>
<dbReference type="InterPro" id="IPR015421">
    <property type="entry name" value="PyrdxlP-dep_Trfase_major"/>
</dbReference>
<feature type="binding site" evidence="4">
    <location>
        <position position="103"/>
    </location>
    <ligand>
        <name>pyridoxal 5'-phosphate</name>
        <dbReference type="ChEBI" id="CHEBI:597326"/>
    </ligand>
</feature>
<evidence type="ECO:0000256" key="5">
    <source>
        <dbReference type="NCBIfam" id="TIGR01814"/>
    </source>
</evidence>
<proteinExistence type="inferred from homology"/>
<comment type="caution">
    <text evidence="7">The sequence shown here is derived from an EMBL/GenBank/DDBJ whole genome shotgun (WGS) entry which is preliminary data.</text>
</comment>
<reference evidence="7 8" key="1">
    <citation type="submission" date="2023-06" db="EMBL/GenBank/DDBJ databases">
        <title>Alteromonas sp. ASW11-36 isolated from intertidal sand.</title>
        <authorList>
            <person name="Li Y."/>
        </authorList>
    </citation>
    <scope>NUCLEOTIDE SEQUENCE [LARGE SCALE GENOMIC DNA]</scope>
    <source>
        <strain evidence="7 8">ASW11-36</strain>
    </source>
</reference>
<keyword evidence="3 4" id="KW-0663">Pyridoxal phosphate</keyword>
<comment type="catalytic activity">
    <reaction evidence="4 6">
        <text>L-kynurenine + H2O = anthranilate + L-alanine + H(+)</text>
        <dbReference type="Rhea" id="RHEA:16813"/>
        <dbReference type="ChEBI" id="CHEBI:15377"/>
        <dbReference type="ChEBI" id="CHEBI:15378"/>
        <dbReference type="ChEBI" id="CHEBI:16567"/>
        <dbReference type="ChEBI" id="CHEBI:57959"/>
        <dbReference type="ChEBI" id="CHEBI:57972"/>
        <dbReference type="EC" id="3.7.1.3"/>
    </reaction>
</comment>
<comment type="pathway">
    <text evidence="4 6">Amino-acid degradation; L-kynurenine degradation; L-alanine and anthranilate from L-kynurenine: step 1/1.</text>
</comment>
<evidence type="ECO:0000256" key="2">
    <source>
        <dbReference type="ARBA" id="ARBA00022801"/>
    </source>
</evidence>
<comment type="similarity">
    <text evidence="4 6">Belongs to the kynureninase family.</text>
</comment>
<dbReference type="InterPro" id="IPR010111">
    <property type="entry name" value="Kynureninase"/>
</dbReference>
<dbReference type="Gene3D" id="3.40.640.10">
    <property type="entry name" value="Type I PLP-dependent aspartate aminotransferase-like (Major domain)"/>
    <property type="match status" value="1"/>
</dbReference>
<evidence type="ECO:0000313" key="8">
    <source>
        <dbReference type="Proteomes" id="UP001234343"/>
    </source>
</evidence>
<feature type="binding site" evidence="4">
    <location>
        <position position="102"/>
    </location>
    <ligand>
        <name>pyridoxal 5'-phosphate</name>
        <dbReference type="ChEBI" id="CHEBI:597326"/>
    </ligand>
</feature>
<dbReference type="PANTHER" id="PTHR14084">
    <property type="entry name" value="KYNURENINASE"/>
    <property type="match status" value="1"/>
</dbReference>
<dbReference type="InterPro" id="IPR015422">
    <property type="entry name" value="PyrdxlP-dep_Trfase_small"/>
</dbReference>
<evidence type="ECO:0000256" key="3">
    <source>
        <dbReference type="ARBA" id="ARBA00022898"/>
    </source>
</evidence>
<organism evidence="7 8">
    <name type="scientific">Alteromonas arenosi</name>
    <dbReference type="NCBI Taxonomy" id="3055817"/>
    <lineage>
        <taxon>Bacteria</taxon>
        <taxon>Pseudomonadati</taxon>
        <taxon>Pseudomonadota</taxon>
        <taxon>Gammaproteobacteria</taxon>
        <taxon>Alteromonadales</taxon>
        <taxon>Alteromonadaceae</taxon>
        <taxon>Alteromonas/Salinimonas group</taxon>
        <taxon>Alteromonas</taxon>
    </lineage>
</organism>
<evidence type="ECO:0000256" key="4">
    <source>
        <dbReference type="HAMAP-Rule" id="MF_01970"/>
    </source>
</evidence>
<dbReference type="InterPro" id="IPR015424">
    <property type="entry name" value="PyrdxlP-dep_Trfase"/>
</dbReference>
<feature type="modified residue" description="N6-(pyridoxal phosphate)lysine" evidence="4">
    <location>
        <position position="228"/>
    </location>
</feature>
<dbReference type="PIRSF" id="PIRSF038800">
    <property type="entry name" value="KYNU"/>
    <property type="match status" value="1"/>
</dbReference>
<dbReference type="PANTHER" id="PTHR14084:SF0">
    <property type="entry name" value="KYNURENINASE"/>
    <property type="match status" value="1"/>
</dbReference>
<accession>A0ABT7SY06</accession>
<protein>
    <recommendedName>
        <fullName evidence="4 5">Kynureninase</fullName>
        <ecNumber evidence="4 5">3.7.1.3</ecNumber>
    </recommendedName>
    <alternativeName>
        <fullName evidence="4">L-kynurenine hydrolase</fullName>
    </alternativeName>
</protein>
<dbReference type="EMBL" id="JAUCBP010000007">
    <property type="protein sequence ID" value="MDM7861068.1"/>
    <property type="molecule type" value="Genomic_DNA"/>
</dbReference>